<organism evidence="1 2">
    <name type="scientific">Massilia cellulosiltytica</name>
    <dbReference type="NCBI Taxonomy" id="2683234"/>
    <lineage>
        <taxon>Bacteria</taxon>
        <taxon>Pseudomonadati</taxon>
        <taxon>Pseudomonadota</taxon>
        <taxon>Betaproteobacteria</taxon>
        <taxon>Burkholderiales</taxon>
        <taxon>Oxalobacteraceae</taxon>
        <taxon>Telluria group</taxon>
        <taxon>Massilia</taxon>
    </lineage>
</organism>
<protein>
    <recommendedName>
        <fullName evidence="3">RES domain-containing protein</fullName>
    </recommendedName>
</protein>
<dbReference type="RefSeq" id="WP_160410714.1">
    <property type="nucleotide sequence ID" value="NZ_WSES01000012.1"/>
</dbReference>
<gene>
    <name evidence="1" type="ORF">GPY61_30130</name>
</gene>
<comment type="caution">
    <text evidence="1">The sequence shown here is derived from an EMBL/GenBank/DDBJ whole genome shotgun (WGS) entry which is preliminary data.</text>
</comment>
<name>A0A7X3G5S0_9BURK</name>
<dbReference type="EMBL" id="WSES01000012">
    <property type="protein sequence ID" value="MVW64196.1"/>
    <property type="molecule type" value="Genomic_DNA"/>
</dbReference>
<dbReference type="Proteomes" id="UP000443353">
    <property type="component" value="Unassembled WGS sequence"/>
</dbReference>
<keyword evidence="2" id="KW-1185">Reference proteome</keyword>
<evidence type="ECO:0000313" key="1">
    <source>
        <dbReference type="EMBL" id="MVW64196.1"/>
    </source>
</evidence>
<sequence>MKFFRAVPTAQYVPNELQRRHPGRRLPSNIPYMVDNLWEFTRPSERPSRRHAVYASPSAELALAYAVAGGAARRDYIACEMTFQKRPTFIQLPVEDAKLHPDVLVLQQFVNRRLGSWSALSLAHKLALAPLFLPGVTRAELLEAMETSELFAEVVREAASRVTFWWPEGVVEETGELFFEIDEGNAYTLKPVASIESS</sequence>
<dbReference type="AlphaFoldDB" id="A0A7X3G5S0"/>
<evidence type="ECO:0000313" key="2">
    <source>
        <dbReference type="Proteomes" id="UP000443353"/>
    </source>
</evidence>
<reference evidence="1 2" key="1">
    <citation type="submission" date="2019-12" db="EMBL/GenBank/DDBJ databases">
        <authorList>
            <person name="Li C."/>
            <person name="Zhao J."/>
        </authorList>
    </citation>
    <scope>NUCLEOTIDE SEQUENCE [LARGE SCALE GENOMIC DNA]</scope>
    <source>
        <strain evidence="1 2">NEAU-DD11</strain>
    </source>
</reference>
<proteinExistence type="predicted"/>
<evidence type="ECO:0008006" key="3">
    <source>
        <dbReference type="Google" id="ProtNLM"/>
    </source>
</evidence>
<accession>A0A7X3G5S0</accession>